<proteinExistence type="predicted"/>
<organism evidence="1 2">
    <name type="scientific">Kocuria soli</name>
    <dbReference type="NCBI Taxonomy" id="2485125"/>
    <lineage>
        <taxon>Bacteria</taxon>
        <taxon>Bacillati</taxon>
        <taxon>Actinomycetota</taxon>
        <taxon>Actinomycetes</taxon>
        <taxon>Micrococcales</taxon>
        <taxon>Micrococcaceae</taxon>
        <taxon>Kocuria</taxon>
    </lineage>
</organism>
<keyword evidence="2" id="KW-1185">Reference proteome</keyword>
<sequence length="218" mass="23742">MSAEMERDSLWERAVLASEVERICVTPEGLAHWLVSDVASGIASANGLAEEAAWLRDLPIPKGLASPPGANEVLERVGDRAGAVLGEVWNETNERQQLESGFGNPRPYWLEVALAATSQTGLWVGVVRRARAALFSAYTTAALRDRGEELRGIPVEEGGWLSTWLGSVQMDLWDHARQLTYWPLTAGDDPGSKENIGLIVGGNPRWWPDDAPQAESVT</sequence>
<dbReference type="EMBL" id="RKMF01000020">
    <property type="protein sequence ID" value="ROZ61622.1"/>
    <property type="molecule type" value="Genomic_DNA"/>
</dbReference>
<dbReference type="OrthoDB" id="9867037at2"/>
<dbReference type="Proteomes" id="UP000270616">
    <property type="component" value="Unassembled WGS sequence"/>
</dbReference>
<evidence type="ECO:0000313" key="1">
    <source>
        <dbReference type="EMBL" id="ROZ61622.1"/>
    </source>
</evidence>
<protein>
    <submittedName>
        <fullName evidence="1">Uncharacterized protein</fullName>
    </submittedName>
</protein>
<evidence type="ECO:0000313" key="2">
    <source>
        <dbReference type="Proteomes" id="UP000270616"/>
    </source>
</evidence>
<dbReference type="RefSeq" id="WP_123826618.1">
    <property type="nucleotide sequence ID" value="NZ_RKMF01000020.1"/>
</dbReference>
<comment type="caution">
    <text evidence="1">The sequence shown here is derived from an EMBL/GenBank/DDBJ whole genome shotgun (WGS) entry which is preliminary data.</text>
</comment>
<dbReference type="AlphaFoldDB" id="A0A3N3ZQA2"/>
<reference evidence="1 2" key="1">
    <citation type="submission" date="2018-10" db="EMBL/GenBank/DDBJ databases">
        <title>Kocuria sp. M5W7-7, whole genome shotgun sequence.</title>
        <authorList>
            <person name="Tuo L."/>
        </authorList>
    </citation>
    <scope>NUCLEOTIDE SEQUENCE [LARGE SCALE GENOMIC DNA]</scope>
    <source>
        <strain evidence="1 2">M5W7-7</strain>
    </source>
</reference>
<gene>
    <name evidence="1" type="ORF">EDL96_12760</name>
</gene>
<name>A0A3N3ZQA2_9MICC</name>
<accession>A0A3N3ZQA2</accession>